<dbReference type="Pfam" id="PF05656">
    <property type="entry name" value="DUF805"/>
    <property type="match status" value="1"/>
</dbReference>
<keyword evidence="1" id="KW-0472">Membrane</keyword>
<dbReference type="AlphaFoldDB" id="A0AAE4B778"/>
<feature type="transmembrane region" description="Helical" evidence="1">
    <location>
        <begin position="27"/>
        <end position="57"/>
    </location>
</feature>
<name>A0AAE4B778_9RHOB</name>
<keyword evidence="3" id="KW-1185">Reference proteome</keyword>
<reference evidence="2" key="2">
    <citation type="submission" date="2023-02" db="EMBL/GenBank/DDBJ databases">
        <title>'Rhodoalgimonas zhirmunskyi' gen. nov., isolated from a red alga.</title>
        <authorList>
            <person name="Nedashkovskaya O.I."/>
            <person name="Otstavnykh N.Y."/>
            <person name="Bystritskaya E.P."/>
            <person name="Balabanova L.A."/>
            <person name="Isaeva M.P."/>
        </authorList>
    </citation>
    <scope>NUCLEOTIDE SEQUENCE</scope>
    <source>
        <strain evidence="2">KCTC 52189</strain>
    </source>
</reference>
<evidence type="ECO:0000256" key="1">
    <source>
        <dbReference type="SAM" id="Phobius"/>
    </source>
</evidence>
<dbReference type="PANTHER" id="PTHR34980:SF2">
    <property type="entry name" value="INNER MEMBRANE PROTEIN YHAH-RELATED"/>
    <property type="match status" value="1"/>
</dbReference>
<sequence length="153" mass="16820">MDFQTAVKTCLTEKYATFSGRASRSEYWWFVLAAVIMGLVISLLGSWLLSTIFSLALFVPAAAAGSRRLQDTGRPGWYIFIPMGLGLIGQLFFGGRVEIDPTTGMPLDMPGMGQMMFMGLFGIVQLVIVVVFIWWLTRPSDEGENEFGPPPAA</sequence>
<evidence type="ECO:0000313" key="2">
    <source>
        <dbReference type="EMBL" id="MDQ2092089.1"/>
    </source>
</evidence>
<keyword evidence="1" id="KW-0812">Transmembrane</keyword>
<dbReference type="Proteomes" id="UP001226762">
    <property type="component" value="Unassembled WGS sequence"/>
</dbReference>
<dbReference type="InterPro" id="IPR008523">
    <property type="entry name" value="DUF805"/>
</dbReference>
<keyword evidence="1" id="KW-1133">Transmembrane helix</keyword>
<dbReference type="EMBL" id="JANHAX010000007">
    <property type="protein sequence ID" value="MDQ2092089.1"/>
    <property type="molecule type" value="Genomic_DNA"/>
</dbReference>
<proteinExistence type="predicted"/>
<reference evidence="2" key="1">
    <citation type="submission" date="2022-07" db="EMBL/GenBank/DDBJ databases">
        <authorList>
            <person name="Otstavnykh N."/>
            <person name="Isaeva M."/>
            <person name="Bystritskaya E."/>
        </authorList>
    </citation>
    <scope>NUCLEOTIDE SEQUENCE</scope>
    <source>
        <strain evidence="2">KCTC 52189</strain>
    </source>
</reference>
<gene>
    <name evidence="2" type="ORF">NO357_19475</name>
</gene>
<feature type="transmembrane region" description="Helical" evidence="1">
    <location>
        <begin position="77"/>
        <end position="95"/>
    </location>
</feature>
<organism evidence="2 3">
    <name type="scientific">Marimonas arenosa</name>
    <dbReference type="NCBI Taxonomy" id="1795305"/>
    <lineage>
        <taxon>Bacteria</taxon>
        <taxon>Pseudomonadati</taxon>
        <taxon>Pseudomonadota</taxon>
        <taxon>Alphaproteobacteria</taxon>
        <taxon>Rhodobacterales</taxon>
        <taxon>Paracoccaceae</taxon>
        <taxon>Marimonas</taxon>
    </lineage>
</organism>
<comment type="caution">
    <text evidence="2">The sequence shown here is derived from an EMBL/GenBank/DDBJ whole genome shotgun (WGS) entry which is preliminary data.</text>
</comment>
<dbReference type="PANTHER" id="PTHR34980">
    <property type="entry name" value="INNER MEMBRANE PROTEIN-RELATED-RELATED"/>
    <property type="match status" value="1"/>
</dbReference>
<dbReference type="GO" id="GO:0005886">
    <property type="term" value="C:plasma membrane"/>
    <property type="evidence" value="ECO:0007669"/>
    <property type="project" value="TreeGrafter"/>
</dbReference>
<accession>A0AAE4B778</accession>
<evidence type="ECO:0000313" key="3">
    <source>
        <dbReference type="Proteomes" id="UP001226762"/>
    </source>
</evidence>
<protein>
    <submittedName>
        <fullName evidence="2">DUF805 domain-containing protein</fullName>
    </submittedName>
</protein>
<dbReference type="RefSeq" id="WP_306737390.1">
    <property type="nucleotide sequence ID" value="NZ_JANHAX010000007.1"/>
</dbReference>
<feature type="transmembrane region" description="Helical" evidence="1">
    <location>
        <begin position="115"/>
        <end position="136"/>
    </location>
</feature>